<accession>A0A0D8B773</accession>
<evidence type="ECO:0000256" key="8">
    <source>
        <dbReference type="PROSITE-ProRule" id="PRU00169"/>
    </source>
</evidence>
<dbReference type="Gene3D" id="3.40.50.2300">
    <property type="match status" value="1"/>
</dbReference>
<dbReference type="PATRIC" id="fig|1502723.3.peg.6385"/>
<dbReference type="PANTHER" id="PTHR48111:SF50">
    <property type="entry name" value="KDP OPERON TRANSCRIPTIONAL REGULATORY PROTEIN KDPE"/>
    <property type="match status" value="1"/>
</dbReference>
<dbReference type="SUPFAM" id="SSF46894">
    <property type="entry name" value="C-terminal effector domain of the bipartite response regulators"/>
    <property type="match status" value="1"/>
</dbReference>
<feature type="region of interest" description="Disordered" evidence="10">
    <location>
        <begin position="239"/>
        <end position="260"/>
    </location>
</feature>
<feature type="compositionally biased region" description="Low complexity" evidence="10">
    <location>
        <begin position="152"/>
        <end position="179"/>
    </location>
</feature>
<evidence type="ECO:0000256" key="9">
    <source>
        <dbReference type="PROSITE-ProRule" id="PRU01091"/>
    </source>
</evidence>
<dbReference type="CDD" id="cd00383">
    <property type="entry name" value="trans_reg_C"/>
    <property type="match status" value="1"/>
</dbReference>
<dbReference type="OrthoDB" id="9802426at2"/>
<dbReference type="GO" id="GO:0000156">
    <property type="term" value="F:phosphorelay response regulator activity"/>
    <property type="evidence" value="ECO:0007669"/>
    <property type="project" value="TreeGrafter"/>
</dbReference>
<evidence type="ECO:0000256" key="7">
    <source>
        <dbReference type="ARBA" id="ARBA00023163"/>
    </source>
</evidence>
<gene>
    <name evidence="13" type="ORF">FF36_05764</name>
</gene>
<evidence type="ECO:0000256" key="3">
    <source>
        <dbReference type="ARBA" id="ARBA00022553"/>
    </source>
</evidence>
<dbReference type="InterPro" id="IPR036388">
    <property type="entry name" value="WH-like_DNA-bd_sf"/>
</dbReference>
<dbReference type="CDD" id="cd17620">
    <property type="entry name" value="REC_OmpR_KdpE-like"/>
    <property type="match status" value="1"/>
</dbReference>
<dbReference type="GO" id="GO:0045893">
    <property type="term" value="P:positive regulation of DNA-templated transcription"/>
    <property type="evidence" value="ECO:0007669"/>
    <property type="project" value="UniProtKB-ARBA"/>
</dbReference>
<keyword evidence="4" id="KW-0902">Two-component regulatory system</keyword>
<dbReference type="GO" id="GO:0005829">
    <property type="term" value="C:cytosol"/>
    <property type="evidence" value="ECO:0007669"/>
    <property type="project" value="TreeGrafter"/>
</dbReference>
<keyword evidence="5" id="KW-0805">Transcription regulation</keyword>
<dbReference type="Gene3D" id="1.10.10.10">
    <property type="entry name" value="Winged helix-like DNA-binding domain superfamily/Winged helix DNA-binding domain"/>
    <property type="match status" value="1"/>
</dbReference>
<comment type="caution">
    <text evidence="13">The sequence shown here is derived from an EMBL/GenBank/DDBJ whole genome shotgun (WGS) entry which is preliminary data.</text>
</comment>
<dbReference type="RefSeq" id="WP_044888201.1">
    <property type="nucleotide sequence ID" value="NZ_JYFN01000077.1"/>
</dbReference>
<dbReference type="GO" id="GO:0032993">
    <property type="term" value="C:protein-DNA complex"/>
    <property type="evidence" value="ECO:0007669"/>
    <property type="project" value="TreeGrafter"/>
</dbReference>
<evidence type="ECO:0000256" key="6">
    <source>
        <dbReference type="ARBA" id="ARBA00023125"/>
    </source>
</evidence>
<evidence type="ECO:0000256" key="5">
    <source>
        <dbReference type="ARBA" id="ARBA00023015"/>
    </source>
</evidence>
<feature type="region of interest" description="Disordered" evidence="10">
    <location>
        <begin position="146"/>
        <end position="179"/>
    </location>
</feature>
<dbReference type="PANTHER" id="PTHR48111">
    <property type="entry name" value="REGULATOR OF RPOS"/>
    <property type="match status" value="1"/>
</dbReference>
<dbReference type="InterPro" id="IPR016032">
    <property type="entry name" value="Sig_transdc_resp-reg_C-effctor"/>
</dbReference>
<reference evidence="13 14" key="2">
    <citation type="journal article" date="2016" name="Genome Announc.">
        <title>Permanent Draft Genome Sequences for Two Variants of Frankia sp. Strain CpI1, the First Frankia Strain Isolated from Root Nodules of Comptonia peregrina.</title>
        <authorList>
            <person name="Oshone R."/>
            <person name="Hurst S.G.IV."/>
            <person name="Abebe-Akele F."/>
            <person name="Simpson S."/>
            <person name="Morris K."/>
            <person name="Thomas W.K."/>
            <person name="Tisa L.S."/>
        </authorList>
    </citation>
    <scope>NUCLEOTIDE SEQUENCE [LARGE SCALE GENOMIC DNA]</scope>
    <source>
        <strain evidence="14">CpI1-S</strain>
    </source>
</reference>
<feature type="domain" description="Response regulatory" evidence="11">
    <location>
        <begin position="3"/>
        <end position="116"/>
    </location>
</feature>
<dbReference type="InterPro" id="IPR001789">
    <property type="entry name" value="Sig_transdc_resp-reg_receiver"/>
</dbReference>
<dbReference type="Pfam" id="PF00486">
    <property type="entry name" value="Trans_reg_C"/>
    <property type="match status" value="1"/>
</dbReference>
<dbReference type="Proteomes" id="UP000032545">
    <property type="component" value="Unassembled WGS sequence"/>
</dbReference>
<evidence type="ECO:0000259" key="12">
    <source>
        <dbReference type="PROSITE" id="PS51755"/>
    </source>
</evidence>
<dbReference type="AlphaFoldDB" id="A0A0D8B773"/>
<dbReference type="InterPro" id="IPR039420">
    <property type="entry name" value="WalR-like"/>
</dbReference>
<feature type="modified residue" description="4-aspartylphosphate" evidence="8">
    <location>
        <position position="52"/>
    </location>
</feature>
<name>A0A0D8B773_9ACTN</name>
<dbReference type="Pfam" id="PF00072">
    <property type="entry name" value="Response_reg"/>
    <property type="match status" value="1"/>
</dbReference>
<evidence type="ECO:0000256" key="2">
    <source>
        <dbReference type="ARBA" id="ARBA00022490"/>
    </source>
</evidence>
<sequence>MGRILIVEDEPQLLRAMRINLHSRGHEVRTAVDGGHALREAASHPPDLVVLDLGLPDLDGIDVIRGLRGWTSVPIIVLSGRTSGHDKIAALDAGADDYVTKPFSVEELLARIRAVTRRAGGVETGPVIIIGRHRIDFAAKAVTTLPDPAAPPADGGTPGAAETAGTGAAAAEAGAAEAGQVPEAVRLTPTEWRLLATLVREPGKLISSRSLLDQVWGPGHADDTSSLRLYVNRLRRKLEPDPSRPRHLTTEPGMGYRYQP</sequence>
<feature type="domain" description="OmpR/PhoB-type" evidence="12">
    <location>
        <begin position="158"/>
        <end position="260"/>
    </location>
</feature>
<proteinExistence type="predicted"/>
<evidence type="ECO:0000313" key="13">
    <source>
        <dbReference type="EMBL" id="KJE19955.1"/>
    </source>
</evidence>
<keyword evidence="7" id="KW-0804">Transcription</keyword>
<reference evidence="14" key="1">
    <citation type="submission" date="2015-02" db="EMBL/GenBank/DDBJ databases">
        <title>Draft Genome of Frankia sp. CpI1-S.</title>
        <authorList>
            <person name="Oshone R.T."/>
            <person name="Ngom M."/>
            <person name="Ghodhbane-Gtari F."/>
            <person name="Gtari M."/>
            <person name="Morris K."/>
            <person name="Thomas K."/>
            <person name="Sen A."/>
            <person name="Tisa L.S."/>
        </authorList>
    </citation>
    <scope>NUCLEOTIDE SEQUENCE [LARGE SCALE GENOMIC DNA]</scope>
    <source>
        <strain evidence="14">CpI1-S</strain>
    </source>
</reference>
<dbReference type="InterPro" id="IPR001867">
    <property type="entry name" value="OmpR/PhoB-type_DNA-bd"/>
</dbReference>
<keyword evidence="14" id="KW-1185">Reference proteome</keyword>
<dbReference type="InterPro" id="IPR011006">
    <property type="entry name" value="CheY-like_superfamily"/>
</dbReference>
<dbReference type="EMBL" id="JYFN01000077">
    <property type="protein sequence ID" value="KJE19955.1"/>
    <property type="molecule type" value="Genomic_DNA"/>
</dbReference>
<dbReference type="SMART" id="SM00862">
    <property type="entry name" value="Trans_reg_C"/>
    <property type="match status" value="1"/>
</dbReference>
<evidence type="ECO:0000256" key="4">
    <source>
        <dbReference type="ARBA" id="ARBA00023012"/>
    </source>
</evidence>
<dbReference type="SUPFAM" id="SSF52172">
    <property type="entry name" value="CheY-like"/>
    <property type="match status" value="1"/>
</dbReference>
<evidence type="ECO:0000313" key="14">
    <source>
        <dbReference type="Proteomes" id="UP000032545"/>
    </source>
</evidence>
<organism evidence="13 14">
    <name type="scientific">Frankia torreyi</name>
    <dbReference type="NCBI Taxonomy" id="1856"/>
    <lineage>
        <taxon>Bacteria</taxon>
        <taxon>Bacillati</taxon>
        <taxon>Actinomycetota</taxon>
        <taxon>Actinomycetes</taxon>
        <taxon>Frankiales</taxon>
        <taxon>Frankiaceae</taxon>
        <taxon>Frankia</taxon>
    </lineage>
</organism>
<keyword evidence="3 8" id="KW-0597">Phosphoprotein</keyword>
<keyword evidence="6 9" id="KW-0238">DNA-binding</keyword>
<dbReference type="PROSITE" id="PS51755">
    <property type="entry name" value="OMPR_PHOB"/>
    <property type="match status" value="1"/>
</dbReference>
<dbReference type="SMART" id="SM00448">
    <property type="entry name" value="REC"/>
    <property type="match status" value="1"/>
</dbReference>
<evidence type="ECO:0000259" key="11">
    <source>
        <dbReference type="PROSITE" id="PS50110"/>
    </source>
</evidence>
<dbReference type="PROSITE" id="PS50110">
    <property type="entry name" value="RESPONSE_REGULATORY"/>
    <property type="match status" value="1"/>
</dbReference>
<evidence type="ECO:0000256" key="10">
    <source>
        <dbReference type="SAM" id="MobiDB-lite"/>
    </source>
</evidence>
<comment type="subcellular location">
    <subcellularLocation>
        <location evidence="1">Cytoplasm</location>
    </subcellularLocation>
</comment>
<feature type="DNA-binding region" description="OmpR/PhoB-type" evidence="9">
    <location>
        <begin position="158"/>
        <end position="260"/>
    </location>
</feature>
<dbReference type="Gene3D" id="6.10.250.690">
    <property type="match status" value="1"/>
</dbReference>
<evidence type="ECO:0000256" key="1">
    <source>
        <dbReference type="ARBA" id="ARBA00004496"/>
    </source>
</evidence>
<dbReference type="GO" id="GO:0000987">
    <property type="term" value="F:cis-regulatory region sequence-specific DNA binding"/>
    <property type="evidence" value="ECO:0007669"/>
    <property type="project" value="UniProtKB-ARBA"/>
</dbReference>
<dbReference type="GO" id="GO:0042802">
    <property type="term" value="F:identical protein binding"/>
    <property type="evidence" value="ECO:0007669"/>
    <property type="project" value="UniProtKB-ARBA"/>
</dbReference>
<keyword evidence="2" id="KW-0963">Cytoplasm</keyword>
<protein>
    <submittedName>
        <fullName evidence="13">Two component transcriptional regulator, winged helix family</fullName>
    </submittedName>
</protein>
<dbReference type="FunFam" id="3.40.50.2300:FF:000021">
    <property type="entry name" value="Two-component system response regulator KdpE"/>
    <property type="match status" value="1"/>
</dbReference>